<feature type="domain" description="Clp R" evidence="2">
    <location>
        <begin position="2"/>
        <end position="144"/>
    </location>
</feature>
<keyword evidence="3" id="KW-0067">ATP-binding</keyword>
<dbReference type="Pfam" id="PF02861">
    <property type="entry name" value="Clp_N"/>
    <property type="match status" value="2"/>
</dbReference>
<name>A0A6J4NP34_9ACTN</name>
<dbReference type="GO" id="GO:0006508">
    <property type="term" value="P:proteolysis"/>
    <property type="evidence" value="ECO:0007669"/>
    <property type="project" value="UniProtKB-KW"/>
</dbReference>
<proteinExistence type="predicted"/>
<dbReference type="AlphaFoldDB" id="A0A6J4NP34"/>
<keyword evidence="3" id="KW-0645">Protease</keyword>
<dbReference type="PANTHER" id="PTHR47016:SF5">
    <property type="entry name" value="CLP DOMAIN SUPERFAMILY PROTEIN"/>
    <property type="match status" value="1"/>
</dbReference>
<dbReference type="GO" id="GO:0005524">
    <property type="term" value="F:ATP binding"/>
    <property type="evidence" value="ECO:0007669"/>
    <property type="project" value="UniProtKB-KW"/>
</dbReference>
<dbReference type="PANTHER" id="PTHR47016">
    <property type="entry name" value="ATP-DEPENDENT CLP PROTEASE ATP-BINDING SUBUNIT CLPT1, CHLOROPLASTIC"/>
    <property type="match status" value="1"/>
</dbReference>
<dbReference type="PROSITE" id="PS51903">
    <property type="entry name" value="CLP_R"/>
    <property type="match status" value="2"/>
</dbReference>
<evidence type="ECO:0000259" key="2">
    <source>
        <dbReference type="PROSITE" id="PS51903"/>
    </source>
</evidence>
<dbReference type="SUPFAM" id="SSF81923">
    <property type="entry name" value="Double Clp-N motif"/>
    <property type="match status" value="2"/>
</dbReference>
<accession>A0A6J4NP34</accession>
<keyword evidence="3" id="KW-0547">Nucleotide-binding</keyword>
<dbReference type="InterPro" id="IPR004176">
    <property type="entry name" value="Clp_R_N"/>
</dbReference>
<evidence type="ECO:0000313" key="3">
    <source>
        <dbReference type="EMBL" id="CAA9393333.1"/>
    </source>
</evidence>
<dbReference type="GO" id="GO:0008233">
    <property type="term" value="F:peptidase activity"/>
    <property type="evidence" value="ECO:0007669"/>
    <property type="project" value="UniProtKB-KW"/>
</dbReference>
<organism evidence="3">
    <name type="scientific">uncultured Rubrobacteraceae bacterium</name>
    <dbReference type="NCBI Taxonomy" id="349277"/>
    <lineage>
        <taxon>Bacteria</taxon>
        <taxon>Bacillati</taxon>
        <taxon>Actinomycetota</taxon>
        <taxon>Rubrobacteria</taxon>
        <taxon>Rubrobacterales</taxon>
        <taxon>Rubrobacteraceae</taxon>
        <taxon>environmental samples</taxon>
    </lineage>
</organism>
<dbReference type="Gene3D" id="1.10.1780.10">
    <property type="entry name" value="Clp, N-terminal domain"/>
    <property type="match status" value="2"/>
</dbReference>
<protein>
    <submittedName>
        <fullName evidence="3">ATP-dependent Clp protease, ATP-binding subunit ClpC</fullName>
    </submittedName>
</protein>
<dbReference type="EMBL" id="CADCUT010000048">
    <property type="protein sequence ID" value="CAA9393333.1"/>
    <property type="molecule type" value="Genomic_DNA"/>
</dbReference>
<keyword evidence="3" id="KW-0378">Hydrolase</keyword>
<reference evidence="3" key="1">
    <citation type="submission" date="2020-02" db="EMBL/GenBank/DDBJ databases">
        <authorList>
            <person name="Meier V. D."/>
        </authorList>
    </citation>
    <scope>NUCLEOTIDE SEQUENCE</scope>
    <source>
        <strain evidence="3">AVDCRST_MAG03</strain>
    </source>
</reference>
<keyword evidence="1" id="KW-0677">Repeat</keyword>
<gene>
    <name evidence="3" type="ORF">AVDCRST_MAG03-758</name>
</gene>
<dbReference type="InterPro" id="IPR036628">
    <property type="entry name" value="Clp_N_dom_sf"/>
</dbReference>
<evidence type="ECO:0000256" key="1">
    <source>
        <dbReference type="PROSITE-ProRule" id="PRU01251"/>
    </source>
</evidence>
<dbReference type="InterPro" id="IPR044217">
    <property type="entry name" value="CLPT1/2"/>
</dbReference>
<feature type="domain" description="Clp R" evidence="2">
    <location>
        <begin position="179"/>
        <end position="324"/>
    </location>
</feature>
<sequence>MFERFTERSRKVMVLAQEESGRLRHDHVGTEHLLLGLIREGEGVAAQALAATGVTLDGARGQVEGIVGHGEREAGGQVPFTQRSKAVLEASLKEAMGMGHNHIGTEHLLLGLLREPEGVAARTLSNLGADPEAVRREVVGRLGETSRPETREGQGRLERTREVLRRSFGRQPREDQTSLHKLTGHGRRVVALARDEARRFDHNYVGTEHLLLGLLADREGVAARALSSLNVTLDEVRGQVESIVGYGEEGTVVQAPFTPRAKKILQLAERESLQLGDDFIGAEHVLLGLARETEGVAARVFLNLDVDPDGIRGEVVSGLPERAGIEPGTGESSVELFRGRVRGIRAGTSHPRVEEPGMRVPVVVDLDYAYHVAREGPDGFETLSHDEISDLVGRLLEAREPSPPEAVVGLTGDLLLGEIPSIQEVTVTVTREVPSPSVSVSATFRR</sequence>